<dbReference type="STRING" id="583356.Igag_1177"/>
<keyword evidence="1" id="KW-0472">Membrane</keyword>
<reference evidence="2 3" key="1">
    <citation type="journal article" date="2010" name="Stand. Genomic Sci.">
        <title>Complete genome sequence of Ignisphaera aggregans type strain (AQ1.S1).</title>
        <authorList>
            <person name="Goker M."/>
            <person name="Held B."/>
            <person name="Lapidus A."/>
            <person name="Nolan M."/>
            <person name="Spring S."/>
            <person name="Yasawong M."/>
            <person name="Lucas S."/>
            <person name="Glavina Del Rio T."/>
            <person name="Tice H."/>
            <person name="Cheng J.F."/>
            <person name="Goodwin L."/>
            <person name="Tapia R."/>
            <person name="Pitluck S."/>
            <person name="Liolios K."/>
            <person name="Ivanova N."/>
            <person name="Mavromatis K."/>
            <person name="Mikhailova N."/>
            <person name="Pati A."/>
            <person name="Chen A."/>
            <person name="Palaniappan K."/>
            <person name="Brambilla E."/>
            <person name="Land M."/>
            <person name="Hauser L."/>
            <person name="Chang Y.J."/>
            <person name="Jeffries C.D."/>
            <person name="Brettin T."/>
            <person name="Detter J.C."/>
            <person name="Han C."/>
            <person name="Rohde M."/>
            <person name="Sikorski J."/>
            <person name="Woyke T."/>
            <person name="Bristow J."/>
            <person name="Eisen J.A."/>
            <person name="Markowitz V."/>
            <person name="Hugenholtz P."/>
            <person name="Kyrpides N.C."/>
            <person name="Klenk H.P."/>
        </authorList>
    </citation>
    <scope>NUCLEOTIDE SEQUENCE [LARGE SCALE GENOMIC DNA]</scope>
    <source>
        <strain evidence="3">DSM 17230 / JCM 13409 / AQ1.S1</strain>
    </source>
</reference>
<evidence type="ECO:0000313" key="3">
    <source>
        <dbReference type="Proteomes" id="UP000001304"/>
    </source>
</evidence>
<keyword evidence="3" id="KW-1185">Reference proteome</keyword>
<evidence type="ECO:0000256" key="1">
    <source>
        <dbReference type="SAM" id="Phobius"/>
    </source>
</evidence>
<organism evidence="2 3">
    <name type="scientific">Ignisphaera aggregans (strain DSM 17230 / JCM 13409 / AQ1.S1)</name>
    <dbReference type="NCBI Taxonomy" id="583356"/>
    <lineage>
        <taxon>Archaea</taxon>
        <taxon>Thermoproteota</taxon>
        <taxon>Thermoprotei</taxon>
        <taxon>Desulfurococcales</taxon>
        <taxon>Desulfurococcaceae</taxon>
        <taxon>Ignisphaera</taxon>
    </lineage>
</organism>
<sequence>MGLSVLSEIATASTNFISGLSGISRVMAWIGIGLIAIVITYYLFIGIVRLAKAFVNMKVKYLGLVLLLFGLVLLTIAMIIPS</sequence>
<name>E0SP56_IGNAA</name>
<keyword evidence="1" id="KW-1133">Transmembrane helix</keyword>
<dbReference type="Proteomes" id="UP000001304">
    <property type="component" value="Chromosome"/>
</dbReference>
<feature type="transmembrane region" description="Helical" evidence="1">
    <location>
        <begin position="26"/>
        <end position="49"/>
    </location>
</feature>
<feature type="transmembrane region" description="Helical" evidence="1">
    <location>
        <begin position="61"/>
        <end position="80"/>
    </location>
</feature>
<dbReference type="KEGG" id="iag:Igag_1177"/>
<keyword evidence="1" id="KW-0812">Transmembrane</keyword>
<proteinExistence type="predicted"/>
<protein>
    <submittedName>
        <fullName evidence="2">Uncharacterized protein</fullName>
    </submittedName>
</protein>
<dbReference type="AlphaFoldDB" id="E0SP56"/>
<accession>E0SP56</accession>
<dbReference type="BioCyc" id="IAGG583356:GHAH-1154-MONOMER"/>
<evidence type="ECO:0000313" key="2">
    <source>
        <dbReference type="EMBL" id="ADM27983.1"/>
    </source>
</evidence>
<dbReference type="EMBL" id="CP002098">
    <property type="protein sequence ID" value="ADM27983.1"/>
    <property type="molecule type" value="Genomic_DNA"/>
</dbReference>
<gene>
    <name evidence="2" type="ordered locus">Igag_1177</name>
</gene>
<dbReference type="HOGENOM" id="CLU_2550198_0_0_2"/>